<dbReference type="Proteomes" id="UP000184089">
    <property type="component" value="Unassembled WGS sequence"/>
</dbReference>
<evidence type="ECO:0000256" key="1">
    <source>
        <dbReference type="ARBA" id="ARBA00004651"/>
    </source>
</evidence>
<feature type="transmembrane region" description="Helical" evidence="9">
    <location>
        <begin position="311"/>
        <end position="332"/>
    </location>
</feature>
<reference evidence="12" key="2">
    <citation type="submission" date="2016-11" db="EMBL/GenBank/DDBJ databases">
        <authorList>
            <person name="Jaros S."/>
            <person name="Januszkiewicz K."/>
            <person name="Wedrychowicz H."/>
        </authorList>
    </citation>
    <scope>NUCLEOTIDE SEQUENCE [LARGE SCALE GENOMIC DNA]</scope>
    <source>
        <strain evidence="12">DSM 4029</strain>
    </source>
</reference>
<dbReference type="GO" id="GO:0005283">
    <property type="term" value="F:amino acid:sodium symporter activity"/>
    <property type="evidence" value="ECO:0007669"/>
    <property type="project" value="InterPro"/>
</dbReference>
<keyword evidence="6 9" id="KW-0769">Symport</keyword>
<keyword evidence="5 9" id="KW-0812">Transmembrane</keyword>
<proteinExistence type="inferred from homology"/>
<name>A0AAQ1RWD6_9FIRM</name>
<dbReference type="InterPro" id="IPR001463">
    <property type="entry name" value="Na/Ala_symport"/>
</dbReference>
<feature type="transmembrane region" description="Helical" evidence="9">
    <location>
        <begin position="217"/>
        <end position="234"/>
    </location>
</feature>
<feature type="transmembrane region" description="Helical" evidence="9">
    <location>
        <begin position="246"/>
        <end position="266"/>
    </location>
</feature>
<dbReference type="GO" id="GO:0005886">
    <property type="term" value="C:plasma membrane"/>
    <property type="evidence" value="ECO:0007669"/>
    <property type="project" value="UniProtKB-SubCell"/>
</dbReference>
<dbReference type="PANTHER" id="PTHR30330:SF3">
    <property type="entry name" value="TRANSCRIPTIONAL REGULATOR, LRP FAMILY"/>
    <property type="match status" value="1"/>
</dbReference>
<feature type="transmembrane region" description="Helical" evidence="9">
    <location>
        <begin position="397"/>
        <end position="415"/>
    </location>
</feature>
<comment type="similarity">
    <text evidence="2 9">Belongs to the alanine or glycine:cation symporter (AGCS) (TC 2.A.25) family.</text>
</comment>
<evidence type="ECO:0000256" key="4">
    <source>
        <dbReference type="ARBA" id="ARBA00022475"/>
    </source>
</evidence>
<evidence type="ECO:0000313" key="10">
    <source>
        <dbReference type="EMBL" id="MZL68197.1"/>
    </source>
</evidence>
<feature type="transmembrane region" description="Helical" evidence="9">
    <location>
        <begin position="101"/>
        <end position="124"/>
    </location>
</feature>
<evidence type="ECO:0000256" key="8">
    <source>
        <dbReference type="ARBA" id="ARBA00023136"/>
    </source>
</evidence>
<reference evidence="11" key="1">
    <citation type="submission" date="2016-11" db="EMBL/GenBank/DDBJ databases">
        <authorList>
            <person name="Varghese N."/>
            <person name="Submissions S."/>
        </authorList>
    </citation>
    <scope>NUCLEOTIDE SEQUENCE</scope>
    <source>
        <strain evidence="11">DSM 4029</strain>
    </source>
</reference>
<feature type="transmembrane region" description="Helical" evidence="9">
    <location>
        <begin position="14"/>
        <end position="33"/>
    </location>
</feature>
<keyword evidence="7 9" id="KW-1133">Transmembrane helix</keyword>
<feature type="transmembrane region" description="Helical" evidence="9">
    <location>
        <begin position="145"/>
        <end position="166"/>
    </location>
</feature>
<dbReference type="FunFam" id="1.20.1740.10:FF:000004">
    <property type="entry name" value="Sodium:alanine symporter family protein"/>
    <property type="match status" value="1"/>
</dbReference>
<evidence type="ECO:0000256" key="6">
    <source>
        <dbReference type="ARBA" id="ARBA00022847"/>
    </source>
</evidence>
<sequence length="466" mass="50130">MAWFWAAEGAVNRFVWGPVMLAVLVGVGVYFTWRTGFLQLRKLGYMFKVTLGSLFQKKKGGTGQNLSPFAAMTTALAGTMGVGNIAGIATALTLGGPGAIFWMWLSALFGMMTKYAEVVLAVHYRETSPDGTHRGGPMYYIKKGLGRGWGWLSGIFCLLCVCASFGMGDMTQSNTIAQSLRQSFSIPYWATGVGVMALCALVVLGGLKRIGAFTEKFVPLMSIFYIAASLWVIAVHRDQVGPAFGLIFRSAFGVRAAAGGVVGYTLQAALRTGVARGVFTNEAGLGSAPIAHAAAETDSPVKQGFWGMFEVFADTFVTCTLTTLVILTTGMWDSGLDGAALTTAAFDTVLGRWGSGFIAISVLFFAVSSMLGWCFYGESAMAYLSRGRQGPVFWYRVVFLVLIMVGATVELRPVWQLSDTLNGLMAVPNLLALLLLSPQVFRLTKEHFATAQKGAKGRRKTGPRRR</sequence>
<protein>
    <submittedName>
        <fullName evidence="11">Alanine or glycine:cation symporter, AGCS family</fullName>
    </submittedName>
    <submittedName>
        <fullName evidence="10">Amino acid carrier protein</fullName>
    </submittedName>
</protein>
<feature type="transmembrane region" description="Helical" evidence="9">
    <location>
        <begin position="352"/>
        <end position="376"/>
    </location>
</feature>
<feature type="transmembrane region" description="Helical" evidence="9">
    <location>
        <begin position="66"/>
        <end position="89"/>
    </location>
</feature>
<comment type="subcellular location">
    <subcellularLocation>
        <location evidence="1 9">Cell membrane</location>
        <topology evidence="1 9">Multi-pass membrane protein</topology>
    </subcellularLocation>
</comment>
<evidence type="ECO:0000256" key="3">
    <source>
        <dbReference type="ARBA" id="ARBA00022448"/>
    </source>
</evidence>
<evidence type="ECO:0000256" key="5">
    <source>
        <dbReference type="ARBA" id="ARBA00022692"/>
    </source>
</evidence>
<dbReference type="EMBL" id="WWVX01000001">
    <property type="protein sequence ID" value="MZL68197.1"/>
    <property type="molecule type" value="Genomic_DNA"/>
</dbReference>
<evidence type="ECO:0000313" key="11">
    <source>
        <dbReference type="EMBL" id="SHG20534.1"/>
    </source>
</evidence>
<dbReference type="NCBIfam" id="TIGR00835">
    <property type="entry name" value="agcS"/>
    <property type="match status" value="1"/>
</dbReference>
<dbReference type="AlphaFoldDB" id="A0AAQ1RWD6"/>
<dbReference type="EMBL" id="FQVY01000002">
    <property type="protein sequence ID" value="SHG20534.1"/>
    <property type="molecule type" value="Genomic_DNA"/>
</dbReference>
<feature type="transmembrane region" description="Helical" evidence="9">
    <location>
        <begin position="421"/>
        <end position="441"/>
    </location>
</feature>
<reference evidence="10 13" key="3">
    <citation type="journal article" date="2019" name="Nat. Med.">
        <title>A library of human gut bacterial isolates paired with longitudinal multiomics data enables mechanistic microbiome research.</title>
        <authorList>
            <person name="Poyet M."/>
            <person name="Groussin M."/>
            <person name="Gibbons S.M."/>
            <person name="Avila-Pacheco J."/>
            <person name="Jiang X."/>
            <person name="Kearney S.M."/>
            <person name="Perrotta A.R."/>
            <person name="Berdy B."/>
            <person name="Zhao S."/>
            <person name="Lieberman T.D."/>
            <person name="Swanson P.K."/>
            <person name="Smith M."/>
            <person name="Roesemann S."/>
            <person name="Alexander J.E."/>
            <person name="Rich S.A."/>
            <person name="Livny J."/>
            <person name="Vlamakis H."/>
            <person name="Clish C."/>
            <person name="Bullock K."/>
            <person name="Deik A."/>
            <person name="Scott J."/>
            <person name="Pierce K.A."/>
            <person name="Xavier R.J."/>
            <person name="Alm E.J."/>
        </authorList>
    </citation>
    <scope>NUCLEOTIDE SEQUENCE [LARGE SCALE GENOMIC DNA]</scope>
    <source>
        <strain evidence="10 13">BIOML-A2</strain>
    </source>
</reference>
<keyword evidence="13" id="KW-1185">Reference proteome</keyword>
<dbReference type="Proteomes" id="UP000474718">
    <property type="component" value="Unassembled WGS sequence"/>
</dbReference>
<dbReference type="Gene3D" id="1.20.1740.10">
    <property type="entry name" value="Amino acid/polyamine transporter I"/>
    <property type="match status" value="1"/>
</dbReference>
<keyword evidence="3 9" id="KW-0813">Transport</keyword>
<feature type="transmembrane region" description="Helical" evidence="9">
    <location>
        <begin position="186"/>
        <end position="205"/>
    </location>
</feature>
<gene>
    <name evidence="10" type="ORF">GT747_00210</name>
    <name evidence="11" type="ORF">SAMN05444424_1867</name>
</gene>
<dbReference type="RefSeq" id="WP_021660469.1">
    <property type="nucleotide sequence ID" value="NZ_FQVY01000002.1"/>
</dbReference>
<accession>A0AAQ1RWD6</accession>
<organism evidence="11 12">
    <name type="scientific">Bittarella massiliensis</name>
    <name type="common">ex Durand et al. 2017</name>
    <dbReference type="NCBI Taxonomy" id="1720313"/>
    <lineage>
        <taxon>Bacteria</taxon>
        <taxon>Bacillati</taxon>
        <taxon>Bacillota</taxon>
        <taxon>Clostridia</taxon>
        <taxon>Eubacteriales</taxon>
        <taxon>Oscillospiraceae</taxon>
        <taxon>Bittarella (ex Durand et al. 2017)</taxon>
    </lineage>
</organism>
<keyword evidence="8 9" id="KW-0472">Membrane</keyword>
<evidence type="ECO:0000313" key="13">
    <source>
        <dbReference type="Proteomes" id="UP000474718"/>
    </source>
</evidence>
<keyword evidence="4 9" id="KW-1003">Cell membrane</keyword>
<evidence type="ECO:0000256" key="7">
    <source>
        <dbReference type="ARBA" id="ARBA00022989"/>
    </source>
</evidence>
<dbReference type="PROSITE" id="PS00873">
    <property type="entry name" value="NA_ALANINE_SYMP"/>
    <property type="match status" value="1"/>
</dbReference>
<comment type="caution">
    <text evidence="11">The sequence shown here is derived from an EMBL/GenBank/DDBJ whole genome shotgun (WGS) entry which is preliminary data.</text>
</comment>
<evidence type="ECO:0000256" key="9">
    <source>
        <dbReference type="RuleBase" id="RU363064"/>
    </source>
</evidence>
<evidence type="ECO:0000313" key="12">
    <source>
        <dbReference type="Proteomes" id="UP000184089"/>
    </source>
</evidence>
<dbReference type="PANTHER" id="PTHR30330">
    <property type="entry name" value="AGSS FAMILY TRANSPORTER, SODIUM-ALANINE"/>
    <property type="match status" value="1"/>
</dbReference>
<evidence type="ECO:0000256" key="2">
    <source>
        <dbReference type="ARBA" id="ARBA00009261"/>
    </source>
</evidence>
<dbReference type="Pfam" id="PF01235">
    <property type="entry name" value="Na_Ala_symp"/>
    <property type="match status" value="1"/>
</dbReference>
<dbReference type="PRINTS" id="PR00175">
    <property type="entry name" value="NAALASMPORT"/>
</dbReference>